<proteinExistence type="predicted"/>
<sequence>MKEMLKEKILVHDSSNGFFRFIKNHYCDKFNIDANNNEKEFSADKLNEYSFGFINVHDYNDLIYVKFIESKVKFLLIVSTKKEFDQLKFSADTVRFLDSFTLKSEIIKQMDFGINSIA</sequence>
<dbReference type="EMBL" id="MUHD01000036">
    <property type="protein sequence ID" value="OXB03351.1"/>
    <property type="molecule type" value="Genomic_DNA"/>
</dbReference>
<gene>
    <name evidence="1" type="ORF">B0A81_18645</name>
</gene>
<reference evidence="1 2" key="1">
    <citation type="submission" date="2016-11" db="EMBL/GenBank/DDBJ databases">
        <title>Whole genomes of Flavobacteriaceae.</title>
        <authorList>
            <person name="Stine C."/>
            <person name="Li C."/>
            <person name="Tadesse D."/>
        </authorList>
    </citation>
    <scope>NUCLEOTIDE SEQUENCE [LARGE SCALE GENOMIC DNA]</scope>
    <source>
        <strain evidence="1 2">CCUG 60112</strain>
    </source>
</reference>
<evidence type="ECO:0000313" key="1">
    <source>
        <dbReference type="EMBL" id="OXB03351.1"/>
    </source>
</evidence>
<organism evidence="1 2">
    <name type="scientific">Flavobacterium plurextorum</name>
    <dbReference type="NCBI Taxonomy" id="1114867"/>
    <lineage>
        <taxon>Bacteria</taxon>
        <taxon>Pseudomonadati</taxon>
        <taxon>Bacteroidota</taxon>
        <taxon>Flavobacteriia</taxon>
        <taxon>Flavobacteriales</taxon>
        <taxon>Flavobacteriaceae</taxon>
        <taxon>Flavobacterium</taxon>
    </lineage>
</organism>
<accession>A0ABX4CQG0</accession>
<comment type="caution">
    <text evidence="1">The sequence shown here is derived from an EMBL/GenBank/DDBJ whole genome shotgun (WGS) entry which is preliminary data.</text>
</comment>
<keyword evidence="2" id="KW-1185">Reference proteome</keyword>
<evidence type="ECO:0000313" key="2">
    <source>
        <dbReference type="Proteomes" id="UP000198381"/>
    </source>
</evidence>
<dbReference type="Proteomes" id="UP000198381">
    <property type="component" value="Unassembled WGS sequence"/>
</dbReference>
<dbReference type="RefSeq" id="WP_089059404.1">
    <property type="nucleotide sequence ID" value="NZ_MUHD01000036.1"/>
</dbReference>
<name>A0ABX4CQG0_9FLAO</name>
<protein>
    <submittedName>
        <fullName evidence="1">Uncharacterized protein</fullName>
    </submittedName>
</protein>